<evidence type="ECO:0000256" key="5">
    <source>
        <dbReference type="ARBA" id="ARBA00023012"/>
    </source>
</evidence>
<comment type="caution">
    <text evidence="8">The sequence shown here is derived from an EMBL/GenBank/DDBJ whole genome shotgun (WGS) entry which is preliminary data.</text>
</comment>
<evidence type="ECO:0000313" key="8">
    <source>
        <dbReference type="EMBL" id="RXJ66290.1"/>
    </source>
</evidence>
<name>A0A4Q0Y7U9_9GAMM</name>
<sequence>MVNVSKHTDSRSVTIKLDYSPPSVRLSIKDKGQGFQVERALSGEGIGLRNMKERIEYIGGEFQVWSKPGEGTVSTSPLTRQRITRDFQSPS</sequence>
<dbReference type="Pfam" id="PF02518">
    <property type="entry name" value="HATPase_c"/>
    <property type="match status" value="1"/>
</dbReference>
<dbReference type="InterPro" id="IPR004358">
    <property type="entry name" value="Sig_transdc_His_kin-like_C"/>
</dbReference>
<feature type="compositionally biased region" description="Polar residues" evidence="6">
    <location>
        <begin position="72"/>
        <end position="91"/>
    </location>
</feature>
<proteinExistence type="predicted"/>
<keyword evidence="3" id="KW-0808">Transferase</keyword>
<evidence type="ECO:0000313" key="9">
    <source>
        <dbReference type="Proteomes" id="UP000290287"/>
    </source>
</evidence>
<dbReference type="InterPro" id="IPR050482">
    <property type="entry name" value="Sensor_HK_TwoCompSys"/>
</dbReference>
<evidence type="ECO:0000256" key="6">
    <source>
        <dbReference type="SAM" id="MobiDB-lite"/>
    </source>
</evidence>
<dbReference type="InterPro" id="IPR036890">
    <property type="entry name" value="HATPase_C_sf"/>
</dbReference>
<evidence type="ECO:0000256" key="3">
    <source>
        <dbReference type="ARBA" id="ARBA00022679"/>
    </source>
</evidence>
<dbReference type="InterPro" id="IPR003594">
    <property type="entry name" value="HATPase_dom"/>
</dbReference>
<dbReference type="EC" id="2.7.13.3" evidence="2"/>
<keyword evidence="9" id="KW-1185">Reference proteome</keyword>
<evidence type="ECO:0000256" key="4">
    <source>
        <dbReference type="ARBA" id="ARBA00022777"/>
    </source>
</evidence>
<dbReference type="EMBL" id="PEIB01000085">
    <property type="protein sequence ID" value="RXJ66290.1"/>
    <property type="molecule type" value="Genomic_DNA"/>
</dbReference>
<dbReference type="GO" id="GO:0004673">
    <property type="term" value="F:protein histidine kinase activity"/>
    <property type="evidence" value="ECO:0007669"/>
    <property type="project" value="UniProtKB-EC"/>
</dbReference>
<evidence type="ECO:0000256" key="1">
    <source>
        <dbReference type="ARBA" id="ARBA00000085"/>
    </source>
</evidence>
<accession>A0A4Q0Y7U9</accession>
<dbReference type="PANTHER" id="PTHR24421">
    <property type="entry name" value="NITRATE/NITRITE SENSOR PROTEIN NARX-RELATED"/>
    <property type="match status" value="1"/>
</dbReference>
<gene>
    <name evidence="8" type="ORF">CS022_24630</name>
</gene>
<dbReference type="Proteomes" id="UP000290287">
    <property type="component" value="Unassembled WGS sequence"/>
</dbReference>
<keyword evidence="4 8" id="KW-0418">Kinase</keyword>
<evidence type="ECO:0000259" key="7">
    <source>
        <dbReference type="PROSITE" id="PS50109"/>
    </source>
</evidence>
<keyword evidence="5" id="KW-0902">Two-component regulatory system</keyword>
<dbReference type="RefSeq" id="WP_408057302.1">
    <property type="nucleotide sequence ID" value="NZ_PEIB01000085.1"/>
</dbReference>
<dbReference type="InterPro" id="IPR005467">
    <property type="entry name" value="His_kinase_dom"/>
</dbReference>
<dbReference type="PROSITE" id="PS50109">
    <property type="entry name" value="HIS_KIN"/>
    <property type="match status" value="1"/>
</dbReference>
<comment type="catalytic activity">
    <reaction evidence="1">
        <text>ATP + protein L-histidine = ADP + protein N-phospho-L-histidine.</text>
        <dbReference type="EC" id="2.7.13.3"/>
    </reaction>
</comment>
<feature type="domain" description="Histidine kinase" evidence="7">
    <location>
        <begin position="1"/>
        <end position="82"/>
    </location>
</feature>
<feature type="region of interest" description="Disordered" evidence="6">
    <location>
        <begin position="68"/>
        <end position="91"/>
    </location>
</feature>
<dbReference type="SUPFAM" id="SSF55874">
    <property type="entry name" value="ATPase domain of HSP90 chaperone/DNA topoisomerase II/histidine kinase"/>
    <property type="match status" value="1"/>
</dbReference>
<reference evidence="8 9" key="1">
    <citation type="submission" date="2017-10" db="EMBL/GenBank/DDBJ databases">
        <title>Nyctiphanis sp. nov., isolated from the stomach of the euphausiid Nyctiphanes simplex (Hansen, 1911) in the Gulf of California.</title>
        <authorList>
            <person name="Gomez-Gil B."/>
            <person name="Aguilar-Mendez M."/>
            <person name="Lopez-Cortes A."/>
            <person name="Gomez-Gutierrez J."/>
            <person name="Roque A."/>
            <person name="Lang E."/>
            <person name="Gonzalez-Castillo A."/>
        </authorList>
    </citation>
    <scope>NUCLEOTIDE SEQUENCE [LARGE SCALE GENOMIC DNA]</scope>
    <source>
        <strain evidence="8 9">CAIM 600</strain>
    </source>
</reference>
<dbReference type="AlphaFoldDB" id="A0A4Q0Y7U9"/>
<organism evidence="8 9">
    <name type="scientific">Veronia nyctiphanis</name>
    <dbReference type="NCBI Taxonomy" id="1278244"/>
    <lineage>
        <taxon>Bacteria</taxon>
        <taxon>Pseudomonadati</taxon>
        <taxon>Pseudomonadota</taxon>
        <taxon>Gammaproteobacteria</taxon>
        <taxon>Vibrionales</taxon>
        <taxon>Vibrionaceae</taxon>
        <taxon>Veronia</taxon>
    </lineage>
</organism>
<dbReference type="GO" id="GO:0000160">
    <property type="term" value="P:phosphorelay signal transduction system"/>
    <property type="evidence" value="ECO:0007669"/>
    <property type="project" value="UniProtKB-KW"/>
</dbReference>
<feature type="non-terminal residue" evidence="8">
    <location>
        <position position="91"/>
    </location>
</feature>
<dbReference type="Gene3D" id="3.30.565.10">
    <property type="entry name" value="Histidine kinase-like ATPase, C-terminal domain"/>
    <property type="match status" value="1"/>
</dbReference>
<dbReference type="PRINTS" id="PR00344">
    <property type="entry name" value="BCTRLSENSOR"/>
</dbReference>
<evidence type="ECO:0000256" key="2">
    <source>
        <dbReference type="ARBA" id="ARBA00012438"/>
    </source>
</evidence>
<protein>
    <recommendedName>
        <fullName evidence="2">histidine kinase</fullName>
        <ecNumber evidence="2">2.7.13.3</ecNumber>
    </recommendedName>
</protein>
<dbReference type="CDD" id="cd16917">
    <property type="entry name" value="HATPase_UhpB-NarQ-NarX-like"/>
    <property type="match status" value="1"/>
</dbReference>